<dbReference type="KEGG" id="npz:ACX27_16150"/>
<keyword evidence="2" id="KW-1185">Reference proteome</keyword>
<protein>
    <submittedName>
        <fullName evidence="1">Uncharacterized protein</fullName>
    </submittedName>
</protein>
<dbReference type="RefSeq" id="WP_062298376.1">
    <property type="nucleotide sequence ID" value="NZ_CP012036.1"/>
</dbReference>
<dbReference type="EMBL" id="CP012036">
    <property type="protein sequence ID" value="ALF56415.1"/>
    <property type="molecule type" value="Genomic_DNA"/>
</dbReference>
<proteinExistence type="predicted"/>
<organism evidence="1 2">
    <name type="scientific">Nostoc piscinale CENA21</name>
    <dbReference type="NCBI Taxonomy" id="224013"/>
    <lineage>
        <taxon>Bacteria</taxon>
        <taxon>Bacillati</taxon>
        <taxon>Cyanobacteriota</taxon>
        <taxon>Cyanophyceae</taxon>
        <taxon>Nostocales</taxon>
        <taxon>Nostocaceae</taxon>
        <taxon>Nostoc</taxon>
    </lineage>
</organism>
<gene>
    <name evidence="1" type="ORF">ACX27_16150</name>
</gene>
<dbReference type="STRING" id="224013.ACX27_16150"/>
<reference evidence="1 2" key="2">
    <citation type="journal article" date="2016" name="Genome Announc.">
        <title>Draft Genome Sequence of the N2-Fixing Cyanobacterium Nostoc piscinale CENA21, Isolated from the Brazilian Amazon Floodplain.</title>
        <authorList>
            <person name="Leao T."/>
            <person name="Guimaraes P.I."/>
            <person name="de Melo A.G."/>
            <person name="Ramos R.T."/>
            <person name="Leao P.N."/>
            <person name="Silva A."/>
            <person name="Fiore M.F."/>
            <person name="Schneider M.P."/>
        </authorList>
    </citation>
    <scope>NUCLEOTIDE SEQUENCE [LARGE SCALE GENOMIC DNA]</scope>
    <source>
        <strain evidence="1 2">CENA21</strain>
    </source>
</reference>
<dbReference type="PATRIC" id="fig|224013.5.peg.3863"/>
<sequence>MRKNQHIANQARILTALVLTSILSVGSGLTLIKSATANPASFSATTTNEVYANKNQSNGLPTLVTNAVFKDVVSRNGISTRELQVINYSRKTWRNGCLDLPQPNEFCTQALVPGWLVVVSNGEQKWTYHTNNNGRSLRLASGENQTNTAKSIPIPANELPPPLDQGVVFRQISSGGFAGRTYQTVLLNDGRLIRVRIGDANDSERSVKQTSRRQLRQFQNLLKRTRKEFDNRSYPAPRGAADFITYTLTSRQGTVQYNDISQSNLPQDLQQVITAWNQLLANSQ</sequence>
<dbReference type="OrthoDB" id="3723110at2"/>
<name>A0A0M4SWS7_9NOSO</name>
<dbReference type="AlphaFoldDB" id="A0A0M4SWS7"/>
<evidence type="ECO:0000313" key="2">
    <source>
        <dbReference type="Proteomes" id="UP000062645"/>
    </source>
</evidence>
<evidence type="ECO:0000313" key="1">
    <source>
        <dbReference type="EMBL" id="ALF56415.1"/>
    </source>
</evidence>
<reference evidence="2" key="1">
    <citation type="submission" date="2015-07" db="EMBL/GenBank/DDBJ databases">
        <title>Genome Of Nitrogen-Fixing Cyanobacterium Nostoc piscinale CENA21 From Solimoes/Amazon River Floodplain Sediments And Comparative Genomics To Uncover Biosynthetic Natural Products Potential.</title>
        <authorList>
            <person name="Leao T.F."/>
            <person name="Leao P.N."/>
            <person name="Guimaraes P.I."/>
            <person name="de Melo A.G.C."/>
            <person name="Ramos R.T.J."/>
            <person name="Silva A."/>
            <person name="Fiore M.F."/>
            <person name="Schneider M.P.C."/>
        </authorList>
    </citation>
    <scope>NUCLEOTIDE SEQUENCE [LARGE SCALE GENOMIC DNA]</scope>
    <source>
        <strain evidence="2">CENA21</strain>
    </source>
</reference>
<accession>A0A0M4SWS7</accession>
<dbReference type="Proteomes" id="UP000062645">
    <property type="component" value="Chromosome"/>
</dbReference>